<dbReference type="CDD" id="cd00637">
    <property type="entry name" value="7tm_classA_rhodopsin-like"/>
    <property type="match status" value="1"/>
</dbReference>
<dbReference type="GO" id="GO:0004930">
    <property type="term" value="F:G protein-coupled receptor activity"/>
    <property type="evidence" value="ECO:0007669"/>
    <property type="project" value="UniProtKB-KW"/>
</dbReference>
<feature type="domain" description="G-protein coupled receptors family 1 profile" evidence="12">
    <location>
        <begin position="39"/>
        <end position="285"/>
    </location>
</feature>
<feature type="transmembrane region" description="Helical" evidence="11">
    <location>
        <begin position="226"/>
        <end position="252"/>
    </location>
</feature>
<feature type="transmembrane region" description="Helical" evidence="11">
    <location>
        <begin position="99"/>
        <end position="121"/>
    </location>
</feature>
<dbReference type="OrthoDB" id="10042731at2759"/>
<comment type="subcellular location">
    <subcellularLocation>
        <location evidence="1">Cell membrane</location>
        <topology evidence="1">Multi-pass membrane protein</topology>
    </subcellularLocation>
</comment>
<dbReference type="GO" id="GO:0005886">
    <property type="term" value="C:plasma membrane"/>
    <property type="evidence" value="ECO:0007669"/>
    <property type="project" value="UniProtKB-SubCell"/>
</dbReference>
<dbReference type="PROSITE" id="PS50262">
    <property type="entry name" value="G_PROTEIN_RECEP_F1_2"/>
    <property type="match status" value="1"/>
</dbReference>
<accession>A0A9W9YUZ5</accession>
<proteinExistence type="inferred from homology"/>
<feature type="transmembrane region" description="Helical" evidence="11">
    <location>
        <begin position="22"/>
        <end position="47"/>
    </location>
</feature>
<dbReference type="Gene3D" id="1.20.1070.10">
    <property type="entry name" value="Rhodopsin 7-helix transmembrane proteins"/>
    <property type="match status" value="1"/>
</dbReference>
<evidence type="ECO:0000256" key="2">
    <source>
        <dbReference type="ARBA" id="ARBA00022475"/>
    </source>
</evidence>
<organism evidence="13 14">
    <name type="scientific">Desmophyllum pertusum</name>
    <dbReference type="NCBI Taxonomy" id="174260"/>
    <lineage>
        <taxon>Eukaryota</taxon>
        <taxon>Metazoa</taxon>
        <taxon>Cnidaria</taxon>
        <taxon>Anthozoa</taxon>
        <taxon>Hexacorallia</taxon>
        <taxon>Scleractinia</taxon>
        <taxon>Caryophylliina</taxon>
        <taxon>Caryophylliidae</taxon>
        <taxon>Desmophyllum</taxon>
    </lineage>
</organism>
<evidence type="ECO:0000256" key="11">
    <source>
        <dbReference type="SAM" id="Phobius"/>
    </source>
</evidence>
<comment type="caution">
    <text evidence="13">The sequence shown here is derived from an EMBL/GenBank/DDBJ whole genome shotgun (WGS) entry which is preliminary data.</text>
</comment>
<gene>
    <name evidence="13" type="ORF">OS493_035277</name>
</gene>
<evidence type="ECO:0000313" key="14">
    <source>
        <dbReference type="Proteomes" id="UP001163046"/>
    </source>
</evidence>
<evidence type="ECO:0000256" key="6">
    <source>
        <dbReference type="ARBA" id="ARBA00023136"/>
    </source>
</evidence>
<dbReference type="Proteomes" id="UP001163046">
    <property type="component" value="Unassembled WGS sequence"/>
</dbReference>
<evidence type="ECO:0000256" key="3">
    <source>
        <dbReference type="ARBA" id="ARBA00022692"/>
    </source>
</evidence>
<evidence type="ECO:0000259" key="12">
    <source>
        <dbReference type="PROSITE" id="PS50262"/>
    </source>
</evidence>
<feature type="transmembrane region" description="Helical" evidence="11">
    <location>
        <begin position="173"/>
        <end position="194"/>
    </location>
</feature>
<evidence type="ECO:0000256" key="8">
    <source>
        <dbReference type="ARBA" id="ARBA00023180"/>
    </source>
</evidence>
<keyword evidence="8" id="KW-0325">Glycoprotein</keyword>
<dbReference type="Pfam" id="PF00001">
    <property type="entry name" value="7tm_1"/>
    <property type="match status" value="1"/>
</dbReference>
<dbReference type="PANTHER" id="PTHR24246:SF27">
    <property type="entry name" value="ADENOSINE RECEPTOR, ISOFORM A"/>
    <property type="match status" value="1"/>
</dbReference>
<keyword evidence="7 10" id="KW-0675">Receptor</keyword>
<keyword evidence="6 11" id="KW-0472">Membrane</keyword>
<feature type="transmembrane region" description="Helical" evidence="11">
    <location>
        <begin position="59"/>
        <end position="79"/>
    </location>
</feature>
<protein>
    <recommendedName>
        <fullName evidence="12">G-protein coupled receptors family 1 profile domain-containing protein</fullName>
    </recommendedName>
</protein>
<dbReference type="EMBL" id="MU826878">
    <property type="protein sequence ID" value="KAJ7369931.1"/>
    <property type="molecule type" value="Genomic_DNA"/>
</dbReference>
<reference evidence="13" key="1">
    <citation type="submission" date="2023-01" db="EMBL/GenBank/DDBJ databases">
        <title>Genome assembly of the deep-sea coral Lophelia pertusa.</title>
        <authorList>
            <person name="Herrera S."/>
            <person name="Cordes E."/>
        </authorList>
    </citation>
    <scope>NUCLEOTIDE SEQUENCE</scope>
    <source>
        <strain evidence="13">USNM1676648</strain>
        <tissue evidence="13">Polyp</tissue>
    </source>
</reference>
<sequence length="321" mass="36974">MENATNETSGAKHRLFRSKTEVFVFMALYILLSLLVIAGNSLVVVGFKNIRLRTAINMFFVSLAISDLLVGAVSIPLWIYNLSCPYFRSCVEPNEYVTVFYRAFDVFSAMASISNLVAISVERYFAICWPVQHRVSSFTRYYIMIFVTWSYSMTITAVYSVEFSPTWTRYRGSLVFVAGFALPLVIIIVMYSSIHRRVSKMNAHWKRTNAKRSALRKNVQREKRTATTVVIVTVLFIAAWLPFFVVSMLWTFCRSSLLGGRGFIRLMDFIKWMHYSNSVVNPVVYAYRSEEMRRLLVKLPVRVTGRAEQFPGIVRPGNRNN</sequence>
<evidence type="ECO:0000313" key="13">
    <source>
        <dbReference type="EMBL" id="KAJ7369931.1"/>
    </source>
</evidence>
<dbReference type="InterPro" id="IPR017452">
    <property type="entry name" value="GPCR_Rhodpsn_7TM"/>
</dbReference>
<evidence type="ECO:0000256" key="10">
    <source>
        <dbReference type="RuleBase" id="RU000688"/>
    </source>
</evidence>
<dbReference type="PROSITE" id="PS00237">
    <property type="entry name" value="G_PROTEIN_RECEP_F1_1"/>
    <property type="match status" value="1"/>
</dbReference>
<comment type="similarity">
    <text evidence="10">Belongs to the G-protein coupled receptor 1 family.</text>
</comment>
<evidence type="ECO:0000256" key="5">
    <source>
        <dbReference type="ARBA" id="ARBA00023040"/>
    </source>
</evidence>
<dbReference type="InterPro" id="IPR000276">
    <property type="entry name" value="GPCR_Rhodpsn"/>
</dbReference>
<feature type="transmembrane region" description="Helical" evidence="11">
    <location>
        <begin position="141"/>
        <end position="161"/>
    </location>
</feature>
<evidence type="ECO:0000256" key="1">
    <source>
        <dbReference type="ARBA" id="ARBA00004651"/>
    </source>
</evidence>
<dbReference type="AlphaFoldDB" id="A0A9W9YUZ5"/>
<evidence type="ECO:0000256" key="7">
    <source>
        <dbReference type="ARBA" id="ARBA00023170"/>
    </source>
</evidence>
<keyword evidence="5 10" id="KW-0297">G-protein coupled receptor</keyword>
<keyword evidence="14" id="KW-1185">Reference proteome</keyword>
<dbReference type="PANTHER" id="PTHR24246">
    <property type="entry name" value="OLFACTORY RECEPTOR AND ADENOSINE RECEPTOR"/>
    <property type="match status" value="1"/>
</dbReference>
<evidence type="ECO:0000256" key="9">
    <source>
        <dbReference type="ARBA" id="ARBA00023224"/>
    </source>
</evidence>
<dbReference type="PRINTS" id="PR00237">
    <property type="entry name" value="GPCRRHODOPSN"/>
</dbReference>
<keyword evidence="3 10" id="KW-0812">Transmembrane</keyword>
<keyword evidence="4 11" id="KW-1133">Transmembrane helix</keyword>
<name>A0A9W9YUZ5_9CNID</name>
<keyword evidence="2" id="KW-1003">Cell membrane</keyword>
<evidence type="ECO:0000256" key="4">
    <source>
        <dbReference type="ARBA" id="ARBA00022989"/>
    </source>
</evidence>
<keyword evidence="9 10" id="KW-0807">Transducer</keyword>
<dbReference type="SUPFAM" id="SSF81321">
    <property type="entry name" value="Family A G protein-coupled receptor-like"/>
    <property type="match status" value="1"/>
</dbReference>